<dbReference type="InterPro" id="IPR046666">
    <property type="entry name" value="DUF6775"/>
</dbReference>
<evidence type="ECO:0000313" key="1">
    <source>
        <dbReference type="EMBL" id="RII01043.1"/>
    </source>
</evidence>
<dbReference type="Pfam" id="PF20565">
    <property type="entry name" value="DUF6775"/>
    <property type="match status" value="1"/>
</dbReference>
<comment type="caution">
    <text evidence="1">The sequence shown here is derived from an EMBL/GenBank/DDBJ whole genome shotgun (WGS) entry which is preliminary data.</text>
</comment>
<reference evidence="1 2" key="1">
    <citation type="submission" date="2018-08" db="EMBL/GenBank/DDBJ databases">
        <title>Draft genome of candidate division NPL-UPA2 bacterium Unc8 that adapted to ultra-basic serpentinizing groundwater.</title>
        <authorList>
            <person name="Ishii S."/>
            <person name="Suzuki S."/>
            <person name="Nealson K.H."/>
        </authorList>
    </citation>
    <scope>NUCLEOTIDE SEQUENCE [LARGE SCALE GENOMIC DNA]</scope>
    <source>
        <strain evidence="1">Unc8</strain>
    </source>
</reference>
<gene>
    <name evidence="1" type="ORF">B9J77_00460</name>
</gene>
<protein>
    <submittedName>
        <fullName evidence="1">Uncharacterized protein</fullName>
    </submittedName>
</protein>
<evidence type="ECO:0000313" key="2">
    <source>
        <dbReference type="Proteomes" id="UP000266287"/>
    </source>
</evidence>
<dbReference type="Proteomes" id="UP000266287">
    <property type="component" value="Unassembled WGS sequence"/>
</dbReference>
<dbReference type="EMBL" id="NDHY01000001">
    <property type="protein sequence ID" value="RII01043.1"/>
    <property type="molecule type" value="Genomic_DNA"/>
</dbReference>
<name>A0A399G0Y9_UNCN2</name>
<organism evidence="1 2">
    <name type="scientific">candidate division NPL-UPA2 bacterium Unc8</name>
    <dbReference type="NCBI Taxonomy" id="1980939"/>
    <lineage>
        <taxon>Bacteria</taxon>
    </lineage>
</organism>
<proteinExistence type="predicted"/>
<sequence length="262" mass="30764">MEIILYDEGTAKELDIEEIARYLAQKMGEVKIEVRGNPFVFNLSHDKVSDYARKIAGAKIQEVSQKILSGQEPLYGEIEYEKRRILGKTKSFGILYDGFHLQRVFCEIISREERSIEFVHIFFTNRLFATWDDSDRRYHLRTSVYGIPSIISTTGLVEAPAKPREYYLLKQQYERFGKDLTKLKDGFKGRFIDYEDERLAGVIKGYAMQAVFYFLTGAPFCEDKGCRLYNAHWQEELIFAQLESGYEFCPWHTKFLMKELSW</sequence>
<dbReference type="AlphaFoldDB" id="A0A399G0Y9"/>
<accession>A0A399G0Y9</accession>